<feature type="region of interest" description="Disordered" evidence="1">
    <location>
        <begin position="1"/>
        <end position="20"/>
    </location>
</feature>
<keyword evidence="3" id="KW-1185">Reference proteome</keyword>
<evidence type="ECO:0000313" key="3">
    <source>
        <dbReference type="Proteomes" id="UP000635565"/>
    </source>
</evidence>
<accession>A0ABQ3VLM3</accession>
<reference evidence="2 3" key="1">
    <citation type="journal article" date="2021" name="Int. J. Syst. Evol. Microbiol.">
        <title>Reticulibacter mediterranei gen. nov., sp. nov., within the new family Reticulibacteraceae fam. nov., and Ktedonospora formicarum gen. nov., sp. nov., Ktedonobacter robiniae sp. nov., Dictyobacter formicarum sp. nov. and Dictyobacter arantiisoli sp. nov., belonging to the class Ktedonobacteria.</title>
        <authorList>
            <person name="Yabe S."/>
            <person name="Zheng Y."/>
            <person name="Wang C.M."/>
            <person name="Sakai Y."/>
            <person name="Abe K."/>
            <person name="Yokota A."/>
            <person name="Donadio S."/>
            <person name="Cavaletti L."/>
            <person name="Monciardini P."/>
        </authorList>
    </citation>
    <scope>NUCLEOTIDE SEQUENCE [LARGE SCALE GENOMIC DNA]</scope>
    <source>
        <strain evidence="2 3">SOSP1-9</strain>
    </source>
</reference>
<dbReference type="EMBL" id="BNJJ01000015">
    <property type="protein sequence ID" value="GHO87104.1"/>
    <property type="molecule type" value="Genomic_DNA"/>
</dbReference>
<name>A0ABQ3VLM3_9CHLR</name>
<sequence length="84" mass="9260">MQWSESGEQAPSPFPTVQISGSDIYSQEKAKRIDKNVALASFHAFMRIETTNPGRFLDSLDALRIHDGSTGLDISPDPLTFSFS</sequence>
<gene>
    <name evidence="2" type="ORF">KSZ_51100</name>
</gene>
<comment type="caution">
    <text evidence="2">The sequence shown here is derived from an EMBL/GenBank/DDBJ whole genome shotgun (WGS) entry which is preliminary data.</text>
</comment>
<dbReference type="Proteomes" id="UP000635565">
    <property type="component" value="Unassembled WGS sequence"/>
</dbReference>
<evidence type="ECO:0000313" key="2">
    <source>
        <dbReference type="EMBL" id="GHO87104.1"/>
    </source>
</evidence>
<protein>
    <submittedName>
        <fullName evidence="2">Uncharacterized protein</fullName>
    </submittedName>
</protein>
<organism evidence="2 3">
    <name type="scientific">Dictyobacter formicarum</name>
    <dbReference type="NCBI Taxonomy" id="2778368"/>
    <lineage>
        <taxon>Bacteria</taxon>
        <taxon>Bacillati</taxon>
        <taxon>Chloroflexota</taxon>
        <taxon>Ktedonobacteria</taxon>
        <taxon>Ktedonobacterales</taxon>
        <taxon>Dictyobacteraceae</taxon>
        <taxon>Dictyobacter</taxon>
    </lineage>
</organism>
<proteinExistence type="predicted"/>
<evidence type="ECO:0000256" key="1">
    <source>
        <dbReference type="SAM" id="MobiDB-lite"/>
    </source>
</evidence>